<name>A0A239JWR5_9NOCA</name>
<dbReference type="AlphaFoldDB" id="A0A239JWR5"/>
<keyword evidence="1" id="KW-1133">Transmembrane helix</keyword>
<evidence type="ECO:0000256" key="1">
    <source>
        <dbReference type="SAM" id="Phobius"/>
    </source>
</evidence>
<feature type="transmembrane region" description="Helical" evidence="1">
    <location>
        <begin position="6"/>
        <end position="31"/>
    </location>
</feature>
<keyword evidence="1" id="KW-0812">Transmembrane</keyword>
<accession>A0A239JWR5</accession>
<reference evidence="3" key="1">
    <citation type="submission" date="2017-06" db="EMBL/GenBank/DDBJ databases">
        <authorList>
            <person name="Varghese N."/>
            <person name="Submissions S."/>
        </authorList>
    </citation>
    <scope>NUCLEOTIDE SEQUENCE [LARGE SCALE GENOMIC DNA]</scope>
    <source>
        <strain evidence="3">JCM 23211</strain>
    </source>
</reference>
<dbReference type="Proteomes" id="UP000198327">
    <property type="component" value="Unassembled WGS sequence"/>
</dbReference>
<keyword evidence="1" id="KW-0472">Membrane</keyword>
<evidence type="ECO:0000313" key="3">
    <source>
        <dbReference type="Proteomes" id="UP000198327"/>
    </source>
</evidence>
<evidence type="ECO:0000313" key="2">
    <source>
        <dbReference type="EMBL" id="SNT10190.1"/>
    </source>
</evidence>
<proteinExistence type="predicted"/>
<keyword evidence="3" id="KW-1185">Reference proteome</keyword>
<dbReference type="EMBL" id="FZOW01000009">
    <property type="protein sequence ID" value="SNT10190.1"/>
    <property type="molecule type" value="Genomic_DNA"/>
</dbReference>
<sequence length="61" mass="6302">MFGSLAGAGAFSVVVGLSVWLVALFGLLALVEAVDVMSTMTGDWDAARVFETTTSSSQEDS</sequence>
<protein>
    <submittedName>
        <fullName evidence="2">Uncharacterized protein</fullName>
    </submittedName>
</protein>
<gene>
    <name evidence="2" type="ORF">SAMN05421642_109117</name>
</gene>
<organism evidence="2 3">
    <name type="scientific">Rhodococcoides kyotonense</name>
    <dbReference type="NCBI Taxonomy" id="398843"/>
    <lineage>
        <taxon>Bacteria</taxon>
        <taxon>Bacillati</taxon>
        <taxon>Actinomycetota</taxon>
        <taxon>Actinomycetes</taxon>
        <taxon>Mycobacteriales</taxon>
        <taxon>Nocardiaceae</taxon>
        <taxon>Rhodococcoides</taxon>
    </lineage>
</organism>